<name>A0ABN0NV73_9BACT</name>
<dbReference type="EMBL" id="AWUY01000015">
    <property type="protein sequence ID" value="ERJ80766.1"/>
    <property type="molecule type" value="Genomic_DNA"/>
</dbReference>
<accession>A0ABN0NV73</accession>
<organism evidence="1 2">
    <name type="scientific">Prevotella disiens JCM 6334 = ATCC 29426</name>
    <dbReference type="NCBI Taxonomy" id="1235811"/>
    <lineage>
        <taxon>Bacteria</taxon>
        <taxon>Pseudomonadati</taxon>
        <taxon>Bacteroidota</taxon>
        <taxon>Bacteroidia</taxon>
        <taxon>Bacteroidales</taxon>
        <taxon>Prevotellaceae</taxon>
        <taxon>Prevotella</taxon>
    </lineage>
</organism>
<reference evidence="1 2" key="1">
    <citation type="submission" date="2013-06" db="EMBL/GenBank/DDBJ databases">
        <authorList>
            <person name="Weinstock G."/>
            <person name="Sodergren E."/>
            <person name="Lobos E.A."/>
            <person name="Fulton L."/>
            <person name="Fulton R."/>
            <person name="Courtney L."/>
            <person name="Fronick C."/>
            <person name="O'Laughlin M."/>
            <person name="Godfrey J."/>
            <person name="Wilson R.M."/>
            <person name="Miner T."/>
            <person name="Farmer C."/>
            <person name="Delehaunty K."/>
            <person name="Cordes M."/>
            <person name="Minx P."/>
            <person name="Tomlinson C."/>
            <person name="Chen J."/>
            <person name="Wollam A."/>
            <person name="Pepin K.H."/>
            <person name="Bhonagiri V."/>
            <person name="Zhang X."/>
            <person name="Warren W."/>
            <person name="Mitreva M."/>
            <person name="Mardis E.R."/>
            <person name="Wilson R.K."/>
        </authorList>
    </citation>
    <scope>NUCLEOTIDE SEQUENCE [LARGE SCALE GENOMIC DNA]</scope>
    <source>
        <strain evidence="1 2">ATCC 29426</strain>
    </source>
</reference>
<evidence type="ECO:0000313" key="2">
    <source>
        <dbReference type="Proteomes" id="UP000016660"/>
    </source>
</evidence>
<evidence type="ECO:0000313" key="1">
    <source>
        <dbReference type="EMBL" id="ERJ80766.1"/>
    </source>
</evidence>
<comment type="caution">
    <text evidence="1">The sequence shown here is derived from an EMBL/GenBank/DDBJ whole genome shotgun (WGS) entry which is preliminary data.</text>
</comment>
<protein>
    <submittedName>
        <fullName evidence="1">Uncharacterized protein</fullName>
    </submittedName>
</protein>
<gene>
    <name evidence="1" type="ORF">HMPREF0653_00261</name>
</gene>
<dbReference type="Proteomes" id="UP000016660">
    <property type="component" value="Unassembled WGS sequence"/>
</dbReference>
<sequence length="85" mass="9766">MLIDVAVPLAFNSTPKTALESFGFWVVHLPISESVSASLLLIFADLLPQPITKSELQKIEKQEKMSFFISSFLLFKFKNKIKQYW</sequence>
<keyword evidence="2" id="KW-1185">Reference proteome</keyword>
<proteinExistence type="predicted"/>